<comment type="caution">
    <text evidence="2">The sequence shown here is derived from an EMBL/GenBank/DDBJ whole genome shotgun (WGS) entry which is preliminary data.</text>
</comment>
<proteinExistence type="predicted"/>
<feature type="compositionally biased region" description="Basic and acidic residues" evidence="1">
    <location>
        <begin position="119"/>
        <end position="132"/>
    </location>
</feature>
<organism evidence="2 3">
    <name type="scientific">Colletotrichum karsti</name>
    <dbReference type="NCBI Taxonomy" id="1095194"/>
    <lineage>
        <taxon>Eukaryota</taxon>
        <taxon>Fungi</taxon>
        <taxon>Dikarya</taxon>
        <taxon>Ascomycota</taxon>
        <taxon>Pezizomycotina</taxon>
        <taxon>Sordariomycetes</taxon>
        <taxon>Hypocreomycetidae</taxon>
        <taxon>Glomerellales</taxon>
        <taxon>Glomerellaceae</taxon>
        <taxon>Colletotrichum</taxon>
        <taxon>Colletotrichum boninense species complex</taxon>
    </lineage>
</organism>
<dbReference type="EMBL" id="JAATWM020000047">
    <property type="protein sequence ID" value="KAF9871129.1"/>
    <property type="molecule type" value="Genomic_DNA"/>
</dbReference>
<evidence type="ECO:0000313" key="3">
    <source>
        <dbReference type="Proteomes" id="UP000781932"/>
    </source>
</evidence>
<feature type="compositionally biased region" description="Basic and acidic residues" evidence="1">
    <location>
        <begin position="139"/>
        <end position="160"/>
    </location>
</feature>
<feature type="region of interest" description="Disordered" evidence="1">
    <location>
        <begin position="282"/>
        <end position="323"/>
    </location>
</feature>
<feature type="compositionally biased region" description="Low complexity" evidence="1">
    <location>
        <begin position="7"/>
        <end position="33"/>
    </location>
</feature>
<sequence length="542" mass="59770">MKAGKNTVTGASTSPTAATGPAPASAAGFGPVSPIGPGPATSPNGALTNRTGSVTPAKRSLPDSPLRENEMFCEKCKQVRLKSDFLRNTTMGRPEYFKQCEPCRDKKRKSSAALKARRQKEEQEKNENETKKRQTPKNDGGKSRQKVKAENDDVQSRQQERNQGGKTYQREQTQAQEQQEHQGQQNHGYQQPEHQYYGQYSSGEQHLGQQHLGQQNHEQQNSELQQHEPQPLEPYAQAAQRPLQQQESEECLQAQQQDFRTLQQGSPMPDVDMNEELGTAYSTSRLMPQAESYSSPGTDVSEEMPGHQSHALSTPVADPTAQTQHPMNLDYMQLEEDMAYYNDQPAGSVSPSAFLTTDLEVPDGITACDSNPASMDGSRPGRAGNLVVSDTGSPGFVVPHAGPSKADPYPSASPLGDLSVSLMPYSTAGQIPGGVKLTSEHFELTHTVVLKTAFPDDVIKTRIDFERRKFRDAMRTCHFLRCQSDESLRRIWRKREAAIVLDLIVVPLPEPQPVFGSSYGDGSHRNIRGAYSQADPTPKPWA</sequence>
<feature type="region of interest" description="Disordered" evidence="1">
    <location>
        <begin position="1"/>
        <end position="71"/>
    </location>
</feature>
<dbReference type="RefSeq" id="XP_038740590.1">
    <property type="nucleotide sequence ID" value="XM_038894012.1"/>
</dbReference>
<feature type="region of interest" description="Disordered" evidence="1">
    <location>
        <begin position="83"/>
        <end position="254"/>
    </location>
</feature>
<evidence type="ECO:0000313" key="2">
    <source>
        <dbReference type="EMBL" id="KAF9871129.1"/>
    </source>
</evidence>
<dbReference type="AlphaFoldDB" id="A0A9P6HVC8"/>
<keyword evidence="3" id="KW-1185">Reference proteome</keyword>
<feature type="compositionally biased region" description="Polar residues" evidence="1">
    <location>
        <begin position="41"/>
        <end position="54"/>
    </location>
</feature>
<evidence type="ECO:0000256" key="1">
    <source>
        <dbReference type="SAM" id="MobiDB-lite"/>
    </source>
</evidence>
<reference evidence="2" key="1">
    <citation type="submission" date="2020-03" db="EMBL/GenBank/DDBJ databases">
        <authorList>
            <person name="He L."/>
        </authorList>
    </citation>
    <scope>NUCLEOTIDE SEQUENCE</scope>
    <source>
        <strain evidence="2">CkLH20</strain>
    </source>
</reference>
<reference evidence="2" key="2">
    <citation type="submission" date="2020-11" db="EMBL/GenBank/DDBJ databases">
        <title>Whole genome sequencing of Colletotrichum sp.</title>
        <authorList>
            <person name="Li H."/>
        </authorList>
    </citation>
    <scope>NUCLEOTIDE SEQUENCE</scope>
    <source>
        <strain evidence="2">CkLH20</strain>
    </source>
</reference>
<accession>A0A9P6HVC8</accession>
<feature type="compositionally biased region" description="Low complexity" evidence="1">
    <location>
        <begin position="203"/>
        <end position="221"/>
    </location>
</feature>
<feature type="compositionally biased region" description="Basic residues" evidence="1">
    <location>
        <begin position="105"/>
        <end position="118"/>
    </location>
</feature>
<feature type="compositionally biased region" description="Polar residues" evidence="1">
    <location>
        <begin position="282"/>
        <end position="298"/>
    </location>
</feature>
<dbReference type="Proteomes" id="UP000781932">
    <property type="component" value="Unassembled WGS sequence"/>
</dbReference>
<dbReference type="GeneID" id="62167086"/>
<name>A0A9P6HVC8_9PEZI</name>
<feature type="compositionally biased region" description="Low complexity" evidence="1">
    <location>
        <begin position="170"/>
        <end position="191"/>
    </location>
</feature>
<protein>
    <submittedName>
        <fullName evidence="2">Uncharacterized protein</fullName>
    </submittedName>
</protein>
<gene>
    <name evidence="2" type="ORF">CkaCkLH20_11298</name>
</gene>
<dbReference type="OrthoDB" id="4845956at2759"/>
<feature type="compositionally biased region" description="Basic and acidic residues" evidence="1">
    <location>
        <begin position="95"/>
        <end position="104"/>
    </location>
</feature>